<feature type="domain" description="BD-FAE-like" evidence="2">
    <location>
        <begin position="34"/>
        <end position="218"/>
    </location>
</feature>
<gene>
    <name evidence="3" type="ORF">FMM80_24005</name>
</gene>
<dbReference type="OrthoDB" id="9794725at2"/>
<dbReference type="Gene3D" id="3.40.50.1820">
    <property type="entry name" value="alpha/beta hydrolase"/>
    <property type="match status" value="1"/>
</dbReference>
<dbReference type="InterPro" id="IPR029058">
    <property type="entry name" value="AB_hydrolase_fold"/>
</dbReference>
<dbReference type="PANTHER" id="PTHR48081">
    <property type="entry name" value="AB HYDROLASE SUPERFAMILY PROTEIN C4A8.06C"/>
    <property type="match status" value="1"/>
</dbReference>
<dbReference type="PANTHER" id="PTHR48081:SF6">
    <property type="entry name" value="PEPTIDASE S9 PROLYL OLIGOPEPTIDASE CATALYTIC DOMAIN-CONTAINING PROTEIN"/>
    <property type="match status" value="1"/>
</dbReference>
<evidence type="ECO:0000256" key="1">
    <source>
        <dbReference type="ARBA" id="ARBA00022801"/>
    </source>
</evidence>
<proteinExistence type="predicted"/>
<accession>A0A9X5H6X6</accession>
<dbReference type="RefSeq" id="WP_004080949.1">
    <property type="nucleotide sequence ID" value="NZ_VIRB01000139.1"/>
</dbReference>
<keyword evidence="1 3" id="KW-0378">Hydrolase</keyword>
<evidence type="ECO:0000259" key="2">
    <source>
        <dbReference type="Pfam" id="PF20434"/>
    </source>
</evidence>
<dbReference type="GO" id="GO:0016787">
    <property type="term" value="F:hydrolase activity"/>
    <property type="evidence" value="ECO:0007669"/>
    <property type="project" value="UniProtKB-KW"/>
</dbReference>
<dbReference type="Proteomes" id="UP000474104">
    <property type="component" value="Unassembled WGS sequence"/>
</dbReference>
<organism evidence="3 4">
    <name type="scientific">Schaedlerella arabinosiphila</name>
    <dbReference type="NCBI Taxonomy" id="2044587"/>
    <lineage>
        <taxon>Bacteria</taxon>
        <taxon>Bacillati</taxon>
        <taxon>Bacillota</taxon>
        <taxon>Clostridia</taxon>
        <taxon>Lachnospirales</taxon>
        <taxon>Lachnospiraceae</taxon>
        <taxon>Schaedlerella</taxon>
    </lineage>
</organism>
<dbReference type="Pfam" id="PF20434">
    <property type="entry name" value="BD-FAE"/>
    <property type="match status" value="1"/>
</dbReference>
<dbReference type="SUPFAM" id="SSF53474">
    <property type="entry name" value="alpha/beta-Hydrolases"/>
    <property type="match status" value="1"/>
</dbReference>
<comment type="caution">
    <text evidence="3">The sequence shown here is derived from an EMBL/GenBank/DDBJ whole genome shotgun (WGS) entry which is preliminary data.</text>
</comment>
<dbReference type="InterPro" id="IPR049492">
    <property type="entry name" value="BD-FAE-like_dom"/>
</dbReference>
<name>A0A9X5H6X6_9FIRM</name>
<protein>
    <submittedName>
        <fullName evidence="3">Alpha/beta hydrolase</fullName>
    </submittedName>
</protein>
<reference evidence="3 4" key="1">
    <citation type="submission" date="2019-07" db="EMBL/GenBank/DDBJ databases">
        <title>Draft genome sequences of 15 bacterial species constituting the stable defined intestinal microbiota of the GM15 gnotobiotic mouse model.</title>
        <authorList>
            <person name="Elie C."/>
            <person name="Mathieu A."/>
            <person name="Saliou A."/>
            <person name="Darnaud M."/>
            <person name="Leulier F."/>
            <person name="Tamellini A."/>
        </authorList>
    </citation>
    <scope>NUCLEOTIDE SEQUENCE [LARGE SCALE GENOMIC DNA]</scope>
    <source>
        <strain evidence="4">ASF 502</strain>
    </source>
</reference>
<dbReference type="AlphaFoldDB" id="A0A9X5H6X6"/>
<evidence type="ECO:0000313" key="4">
    <source>
        <dbReference type="Proteomes" id="UP000474104"/>
    </source>
</evidence>
<sequence>MKTESYKIWEPGEYSYDHAFGFVPNITSYIHEDDVKRPCILVVPGGAYCVVAPSEGELVARKFYEKGYQTFVLTYTVNFLQSVPLKLQPLKDISRAVRYIRKKADAFGVIEDELTVCGFSAGGHLCGSLCVHYEDIQDESAEYSGISNRPDSAILSYPVITSREQAHRGSFIALLGEDASAEDLEYMSLEKQVTENTPPCFLWATATDETVPVENSEMYVRACREKGVPCAFHMFTSGKHGLSLADEDWANGVHMNPYTEEQLVSVMRKVHAGEVQVPERVRAEWEELEQQEKEWKVRVPELEVAVWPELADVFLKKWNRSQKTEA</sequence>
<dbReference type="EMBL" id="VIRB01000139">
    <property type="protein sequence ID" value="NDO71542.1"/>
    <property type="molecule type" value="Genomic_DNA"/>
</dbReference>
<dbReference type="InterPro" id="IPR050300">
    <property type="entry name" value="GDXG_lipolytic_enzyme"/>
</dbReference>
<evidence type="ECO:0000313" key="3">
    <source>
        <dbReference type="EMBL" id="NDO71542.1"/>
    </source>
</evidence>